<protein>
    <submittedName>
        <fullName evidence="2">Uncharacterized protein</fullName>
    </submittedName>
</protein>
<keyword evidence="3" id="KW-1185">Reference proteome</keyword>
<gene>
    <name evidence="2" type="ORF">WOLCODRAFT_156543</name>
</gene>
<evidence type="ECO:0000256" key="1">
    <source>
        <dbReference type="SAM" id="Coils"/>
    </source>
</evidence>
<dbReference type="AlphaFoldDB" id="A0A2H3JAS0"/>
<evidence type="ECO:0000313" key="3">
    <source>
        <dbReference type="Proteomes" id="UP000218811"/>
    </source>
</evidence>
<reference evidence="2 3" key="1">
    <citation type="journal article" date="2012" name="Science">
        <title>The Paleozoic origin of enzymatic lignin decomposition reconstructed from 31 fungal genomes.</title>
        <authorList>
            <person name="Floudas D."/>
            <person name="Binder M."/>
            <person name="Riley R."/>
            <person name="Barry K."/>
            <person name="Blanchette R.A."/>
            <person name="Henrissat B."/>
            <person name="Martinez A.T."/>
            <person name="Otillar R."/>
            <person name="Spatafora J.W."/>
            <person name="Yadav J.S."/>
            <person name="Aerts A."/>
            <person name="Benoit I."/>
            <person name="Boyd A."/>
            <person name="Carlson A."/>
            <person name="Copeland A."/>
            <person name="Coutinho P.M."/>
            <person name="de Vries R.P."/>
            <person name="Ferreira P."/>
            <person name="Findley K."/>
            <person name="Foster B."/>
            <person name="Gaskell J."/>
            <person name="Glotzer D."/>
            <person name="Gorecki P."/>
            <person name="Heitman J."/>
            <person name="Hesse C."/>
            <person name="Hori C."/>
            <person name="Igarashi K."/>
            <person name="Jurgens J.A."/>
            <person name="Kallen N."/>
            <person name="Kersten P."/>
            <person name="Kohler A."/>
            <person name="Kuees U."/>
            <person name="Kumar T.K.A."/>
            <person name="Kuo A."/>
            <person name="LaButti K."/>
            <person name="Larrondo L.F."/>
            <person name="Lindquist E."/>
            <person name="Ling A."/>
            <person name="Lombard V."/>
            <person name="Lucas S."/>
            <person name="Lundell T."/>
            <person name="Martin R."/>
            <person name="McLaughlin D.J."/>
            <person name="Morgenstern I."/>
            <person name="Morin E."/>
            <person name="Murat C."/>
            <person name="Nagy L.G."/>
            <person name="Nolan M."/>
            <person name="Ohm R.A."/>
            <person name="Patyshakuliyeva A."/>
            <person name="Rokas A."/>
            <person name="Ruiz-Duenas F.J."/>
            <person name="Sabat G."/>
            <person name="Salamov A."/>
            <person name="Samejima M."/>
            <person name="Schmutz J."/>
            <person name="Slot J.C."/>
            <person name="St John F."/>
            <person name="Stenlid J."/>
            <person name="Sun H."/>
            <person name="Sun S."/>
            <person name="Syed K."/>
            <person name="Tsang A."/>
            <person name="Wiebenga A."/>
            <person name="Young D."/>
            <person name="Pisabarro A."/>
            <person name="Eastwood D.C."/>
            <person name="Martin F."/>
            <person name="Cullen D."/>
            <person name="Grigoriev I.V."/>
            <person name="Hibbett D.S."/>
        </authorList>
    </citation>
    <scope>NUCLEOTIDE SEQUENCE [LARGE SCALE GENOMIC DNA]</scope>
    <source>
        <strain evidence="2 3">MD-104</strain>
    </source>
</reference>
<proteinExistence type="predicted"/>
<dbReference type="OrthoDB" id="3242051at2759"/>
<dbReference type="SUPFAM" id="SSF58100">
    <property type="entry name" value="Bacterial hemolysins"/>
    <property type="match status" value="1"/>
</dbReference>
<feature type="coiled-coil region" evidence="1">
    <location>
        <begin position="347"/>
        <end position="374"/>
    </location>
</feature>
<organism evidence="2 3">
    <name type="scientific">Wolfiporia cocos (strain MD-104)</name>
    <name type="common">Brown rot fungus</name>
    <dbReference type="NCBI Taxonomy" id="742152"/>
    <lineage>
        <taxon>Eukaryota</taxon>
        <taxon>Fungi</taxon>
        <taxon>Dikarya</taxon>
        <taxon>Basidiomycota</taxon>
        <taxon>Agaricomycotina</taxon>
        <taxon>Agaricomycetes</taxon>
        <taxon>Polyporales</taxon>
        <taxon>Phaeolaceae</taxon>
        <taxon>Wolfiporia</taxon>
    </lineage>
</organism>
<accession>A0A2H3JAS0</accession>
<dbReference type="Proteomes" id="UP000218811">
    <property type="component" value="Unassembled WGS sequence"/>
</dbReference>
<sequence>MVFISYLETKLDPTTLQLEKLRDEIKSATSSNQPASFQDSLFDNLFPILSTITNIQQGTKGQAIIAGMLSLPLNVVTEPLSKVLSPLQMTIHPHLKDSIVSAIDTALVKPLQQYHDQIAAVSALFKPYALATVFAAGEQAATMTRIDDTDPVMPPITMEQCISAWAGAQKAADYFIQLVATGDATADPTVSLLTSPASTASTSPTDELSSKLSPPSYASELLPTLATTDRQVSASLTNLLTLPFIDALKAADDHTSVAQTIITCQSKYSSVQLKIVDVVRQLYSYSILQETIIPAIGVKDGLSFDDFVKTNMGLLEIYKQTGIQVAAATDSLLADLKDCSTLVSSNINAIDTSLKKAQTELDAAQKAYDAAKASSLIMEILSAAYTGAALAALAAGEGSLALDLGMKAHETFTNSVSEFVNAGELSKVISNLKQVIQTSSNTRNQLALVVPLFNQVAVLVDRMRDIWGDTSNDLEAARKIWDANPGSLTQDMIQVIVGTWKSLSEVCMAYLKTGRASPAAAKLLAPLASSFSQKIATEPQIQALISPSTPADRVTKFRALASAQISNEILNALLAPKFDLGGLNRGKLRSAASTYNEVGDALKGIYTDSSQDAYALARTINNTLIPSLSTAINFFSDFAIDEKKTLDDLTTDKLQEWLRDRETKVDQGNTLQKAAETDFINFRNASQNAYNRITAHVGELEMQLSVKEASLADLQREYEKWSWLAYIPIVGHIIYLIVDAITNTTSEIASLKRQINSIRQVRSDVQYVQAISEQVGRMTSGLSQSWSDVTTKTQTLKLLLHTSADLPANWQTMKPIVESSWGALSASLAEW</sequence>
<dbReference type="EMBL" id="KB467865">
    <property type="protein sequence ID" value="PCH35849.1"/>
    <property type="molecule type" value="Genomic_DNA"/>
</dbReference>
<keyword evidence="1" id="KW-0175">Coiled coil</keyword>
<name>A0A2H3JAS0_WOLCO</name>
<evidence type="ECO:0000313" key="2">
    <source>
        <dbReference type="EMBL" id="PCH35849.1"/>
    </source>
</evidence>